<dbReference type="HOGENOM" id="CLU_2254415_0_0_1"/>
<reference evidence="2" key="1">
    <citation type="submission" date="2015-04" db="UniProtKB">
        <authorList>
            <consortium name="EnsemblPlants"/>
        </authorList>
    </citation>
    <scope>IDENTIFICATION</scope>
</reference>
<name>A0A0E0EVA9_9ORYZ</name>
<feature type="compositionally biased region" description="Gly residues" evidence="1">
    <location>
        <begin position="49"/>
        <end position="60"/>
    </location>
</feature>
<dbReference type="Gramene" id="OMERI10G00620.1">
    <property type="protein sequence ID" value="OMERI10G00620.1"/>
    <property type="gene ID" value="OMERI10G00620"/>
</dbReference>
<evidence type="ECO:0000256" key="1">
    <source>
        <dbReference type="SAM" id="MobiDB-lite"/>
    </source>
</evidence>
<keyword evidence="3" id="KW-1185">Reference proteome</keyword>
<feature type="region of interest" description="Disordered" evidence="1">
    <location>
        <begin position="1"/>
        <end position="24"/>
    </location>
</feature>
<feature type="region of interest" description="Disordered" evidence="1">
    <location>
        <begin position="49"/>
        <end position="104"/>
    </location>
</feature>
<dbReference type="EnsemblPlants" id="OMERI10G00620.1">
    <property type="protein sequence ID" value="OMERI10G00620.1"/>
    <property type="gene ID" value="OMERI10G00620"/>
</dbReference>
<feature type="compositionally biased region" description="Basic and acidic residues" evidence="1">
    <location>
        <begin position="7"/>
        <end position="16"/>
    </location>
</feature>
<proteinExistence type="predicted"/>
<dbReference type="Proteomes" id="UP000008021">
    <property type="component" value="Chromosome 10"/>
</dbReference>
<sequence>MALTRRRSGEVEHACDDNVPEGGAKSCHCVGGPARWARKRRLAPCGSDLVGGSGWGGGGAAKPKGGAKPTLPVPSEVRWGTFHGGAHAAVNRRDPEEARELRRA</sequence>
<organism evidence="2">
    <name type="scientific">Oryza meridionalis</name>
    <dbReference type="NCBI Taxonomy" id="40149"/>
    <lineage>
        <taxon>Eukaryota</taxon>
        <taxon>Viridiplantae</taxon>
        <taxon>Streptophyta</taxon>
        <taxon>Embryophyta</taxon>
        <taxon>Tracheophyta</taxon>
        <taxon>Spermatophyta</taxon>
        <taxon>Magnoliopsida</taxon>
        <taxon>Liliopsida</taxon>
        <taxon>Poales</taxon>
        <taxon>Poaceae</taxon>
        <taxon>BOP clade</taxon>
        <taxon>Oryzoideae</taxon>
        <taxon>Oryzeae</taxon>
        <taxon>Oryzinae</taxon>
        <taxon>Oryza</taxon>
    </lineage>
</organism>
<evidence type="ECO:0000313" key="2">
    <source>
        <dbReference type="EnsemblPlants" id="OMERI10G00620.1"/>
    </source>
</evidence>
<accession>A0A0E0EVA9</accession>
<protein>
    <submittedName>
        <fullName evidence="2">Uncharacterized protein</fullName>
    </submittedName>
</protein>
<reference evidence="2" key="2">
    <citation type="submission" date="2018-05" db="EMBL/GenBank/DDBJ databases">
        <title>OmerRS3 (Oryza meridionalis Reference Sequence Version 3).</title>
        <authorList>
            <person name="Zhang J."/>
            <person name="Kudrna D."/>
            <person name="Lee S."/>
            <person name="Talag J."/>
            <person name="Welchert J."/>
            <person name="Wing R.A."/>
        </authorList>
    </citation>
    <scope>NUCLEOTIDE SEQUENCE [LARGE SCALE GENOMIC DNA]</scope>
    <source>
        <strain evidence="2">cv. OR44</strain>
    </source>
</reference>
<dbReference type="AlphaFoldDB" id="A0A0E0EVA9"/>
<evidence type="ECO:0000313" key="3">
    <source>
        <dbReference type="Proteomes" id="UP000008021"/>
    </source>
</evidence>
<feature type="compositionally biased region" description="Basic and acidic residues" evidence="1">
    <location>
        <begin position="91"/>
        <end position="104"/>
    </location>
</feature>